<dbReference type="RefSeq" id="WP_425552398.1">
    <property type="nucleotide sequence ID" value="NZ_BAAAQD010000027.1"/>
</dbReference>
<evidence type="ECO:0000313" key="8">
    <source>
        <dbReference type="EMBL" id="GAA1558900.1"/>
    </source>
</evidence>
<dbReference type="Gene3D" id="3.30.390.10">
    <property type="entry name" value="Enolase-like, N-terminal domain"/>
    <property type="match status" value="1"/>
</dbReference>
<keyword evidence="9" id="KW-1185">Reference proteome</keyword>
<organism evidence="8 9">
    <name type="scientific">Dactylosporangium maewongense</name>
    <dbReference type="NCBI Taxonomy" id="634393"/>
    <lineage>
        <taxon>Bacteria</taxon>
        <taxon>Bacillati</taxon>
        <taxon>Actinomycetota</taxon>
        <taxon>Actinomycetes</taxon>
        <taxon>Micromonosporales</taxon>
        <taxon>Micromonosporaceae</taxon>
        <taxon>Dactylosporangium</taxon>
    </lineage>
</organism>
<name>A0ABN2CLR8_9ACTN</name>
<comment type="cofactor">
    <cofactor evidence="2">
        <name>Mg(2+)</name>
        <dbReference type="ChEBI" id="CHEBI:18420"/>
    </cofactor>
</comment>
<accession>A0ABN2CLR8</accession>
<dbReference type="SFLD" id="SFLDS00001">
    <property type="entry name" value="Enolase"/>
    <property type="match status" value="1"/>
</dbReference>
<dbReference type="Proteomes" id="UP001501470">
    <property type="component" value="Unassembled WGS sequence"/>
</dbReference>
<comment type="caution">
    <text evidence="8">The sequence shown here is derived from an EMBL/GenBank/DDBJ whole genome shotgun (WGS) entry which is preliminary data.</text>
</comment>
<gene>
    <name evidence="8" type="ORF">GCM10009827_094920</name>
</gene>
<dbReference type="Gene3D" id="3.20.20.120">
    <property type="entry name" value="Enolase-like C-terminal domain"/>
    <property type="match status" value="1"/>
</dbReference>
<dbReference type="InterPro" id="IPR029065">
    <property type="entry name" value="Enolase_C-like"/>
</dbReference>
<proteinExistence type="predicted"/>
<evidence type="ECO:0000313" key="9">
    <source>
        <dbReference type="Proteomes" id="UP001501470"/>
    </source>
</evidence>
<keyword evidence="4" id="KW-0479">Metal-binding</keyword>
<dbReference type="SFLD" id="SFLDG00179">
    <property type="entry name" value="mandelate_racemase"/>
    <property type="match status" value="1"/>
</dbReference>
<dbReference type="SUPFAM" id="SSF51604">
    <property type="entry name" value="Enolase C-terminal domain-like"/>
    <property type="match status" value="1"/>
</dbReference>
<dbReference type="PANTHER" id="PTHR13794:SF58">
    <property type="entry name" value="MITOCHONDRIAL ENOLASE SUPERFAMILY MEMBER 1"/>
    <property type="match status" value="1"/>
</dbReference>
<protein>
    <recommendedName>
        <fullName evidence="3">L-fuconate dehydratase</fullName>
        <ecNumber evidence="3">4.2.1.68</ecNumber>
    </recommendedName>
</protein>
<dbReference type="Pfam" id="PF02746">
    <property type="entry name" value="MR_MLE_N"/>
    <property type="match status" value="1"/>
</dbReference>
<dbReference type="InterPro" id="IPR013342">
    <property type="entry name" value="Mandelate_racemase_C"/>
</dbReference>
<sequence length="440" mass="47324">MTERISSVDTVDVRFPTSRHRDGSDAMNPFPDYSAAYVVLRTTSGAEGHGLVFTVGRGTEIAVAAMRSLAGMIVGQPVEELLADPGAVARRLTGDSQIRWLGPEKGVVHMAAGGLVNAVWDLAARRAGKPLWKLLADLTPEQLVAQIDFHYLRDALTEDEALALLRGAAGGRADRERILLERGYPAYTTTPGWLGYDDEKLARLCREAVDAGYQLIKLKVGGNLADDVRRMGIARQAVGPEIRIAVDANQIWGVPDAIGWMRELSAFDPYWIEEPTSPDDVLGHAAVRRAVAPVKVATGEHGHNAVMFKQLLQAGAIDVVQIDACRVAGVNENLAILLLAQKFGVPVCPHAGGVGLCELVQHLAMFDFVAVSGSTEDRAIEYVDHLHEHFVDPVRISGGRYLAPTAPGMSAQIVPASLAAFRFPDGPEWAAEAQPLTTVA</sequence>
<comment type="catalytic activity">
    <reaction evidence="1">
        <text>L-fuconate = 2-dehydro-3-deoxy-L-fuconate + H2O</text>
        <dbReference type="Rhea" id="RHEA:22772"/>
        <dbReference type="ChEBI" id="CHEBI:15377"/>
        <dbReference type="ChEBI" id="CHEBI:21291"/>
        <dbReference type="ChEBI" id="CHEBI:37448"/>
        <dbReference type="EC" id="4.2.1.68"/>
    </reaction>
</comment>
<evidence type="ECO:0000256" key="3">
    <source>
        <dbReference type="ARBA" id="ARBA00013142"/>
    </source>
</evidence>
<dbReference type="InterPro" id="IPR036849">
    <property type="entry name" value="Enolase-like_C_sf"/>
</dbReference>
<keyword evidence="5" id="KW-0460">Magnesium</keyword>
<dbReference type="PROSITE" id="PS00909">
    <property type="entry name" value="MR_MLE_2"/>
    <property type="match status" value="1"/>
</dbReference>
<reference evidence="8 9" key="1">
    <citation type="journal article" date="2019" name="Int. J. Syst. Evol. Microbiol.">
        <title>The Global Catalogue of Microorganisms (GCM) 10K type strain sequencing project: providing services to taxonomists for standard genome sequencing and annotation.</title>
        <authorList>
            <consortium name="The Broad Institute Genomics Platform"/>
            <consortium name="The Broad Institute Genome Sequencing Center for Infectious Disease"/>
            <person name="Wu L."/>
            <person name="Ma J."/>
        </authorList>
    </citation>
    <scope>NUCLEOTIDE SEQUENCE [LARGE SCALE GENOMIC DNA]</scope>
    <source>
        <strain evidence="8 9">JCM 15933</strain>
    </source>
</reference>
<evidence type="ECO:0000256" key="1">
    <source>
        <dbReference type="ARBA" id="ARBA00001737"/>
    </source>
</evidence>
<evidence type="ECO:0000256" key="4">
    <source>
        <dbReference type="ARBA" id="ARBA00022723"/>
    </source>
</evidence>
<keyword evidence="6" id="KW-0456">Lyase</keyword>
<dbReference type="InterPro" id="IPR034610">
    <property type="entry name" value="L-fuconate_dehydratase"/>
</dbReference>
<dbReference type="SUPFAM" id="SSF54826">
    <property type="entry name" value="Enolase N-terminal domain-like"/>
    <property type="match status" value="1"/>
</dbReference>
<dbReference type="InterPro" id="IPR018110">
    <property type="entry name" value="Mandel_Rmase/mucon_lact_enz_CS"/>
</dbReference>
<dbReference type="EC" id="4.2.1.68" evidence="3"/>
<dbReference type="InterPro" id="IPR046945">
    <property type="entry name" value="RHMD-like"/>
</dbReference>
<dbReference type="Pfam" id="PF13378">
    <property type="entry name" value="MR_MLE_C"/>
    <property type="match status" value="1"/>
</dbReference>
<dbReference type="SMART" id="SM00922">
    <property type="entry name" value="MR_MLE"/>
    <property type="match status" value="1"/>
</dbReference>
<evidence type="ECO:0000256" key="6">
    <source>
        <dbReference type="ARBA" id="ARBA00023239"/>
    </source>
</evidence>
<dbReference type="InterPro" id="IPR013341">
    <property type="entry name" value="Mandelate_racemase_N_dom"/>
</dbReference>
<feature type="domain" description="Mandelate racemase/muconate lactonizing enzyme C-terminal" evidence="7">
    <location>
        <begin position="198"/>
        <end position="294"/>
    </location>
</feature>
<evidence type="ECO:0000256" key="5">
    <source>
        <dbReference type="ARBA" id="ARBA00022842"/>
    </source>
</evidence>
<dbReference type="InterPro" id="IPR029017">
    <property type="entry name" value="Enolase-like_N"/>
</dbReference>
<dbReference type="PANTHER" id="PTHR13794">
    <property type="entry name" value="ENOLASE SUPERFAMILY, MANDELATE RACEMASE"/>
    <property type="match status" value="1"/>
</dbReference>
<dbReference type="SFLD" id="SFLDF00111">
    <property type="entry name" value="L-fuconate_dehydratase"/>
    <property type="match status" value="1"/>
</dbReference>
<dbReference type="EMBL" id="BAAAQD010000027">
    <property type="protein sequence ID" value="GAA1558900.1"/>
    <property type="molecule type" value="Genomic_DNA"/>
</dbReference>
<evidence type="ECO:0000256" key="2">
    <source>
        <dbReference type="ARBA" id="ARBA00001946"/>
    </source>
</evidence>
<evidence type="ECO:0000259" key="7">
    <source>
        <dbReference type="SMART" id="SM00922"/>
    </source>
</evidence>